<evidence type="ECO:0000256" key="1">
    <source>
        <dbReference type="ARBA" id="ARBA00022737"/>
    </source>
</evidence>
<keyword evidence="1" id="KW-0677">Repeat</keyword>
<dbReference type="SMART" id="SM00248">
    <property type="entry name" value="ANK"/>
    <property type="match status" value="2"/>
</dbReference>
<proteinExistence type="predicted"/>
<dbReference type="Pfam" id="PF00023">
    <property type="entry name" value="Ank"/>
    <property type="match status" value="2"/>
</dbReference>
<accession>A0A1Q5TBB9</accession>
<keyword evidence="5" id="KW-1185">Reference proteome</keyword>
<organism evidence="4 5">
    <name type="scientific">Penicillium subrubescens</name>
    <dbReference type="NCBI Taxonomy" id="1316194"/>
    <lineage>
        <taxon>Eukaryota</taxon>
        <taxon>Fungi</taxon>
        <taxon>Dikarya</taxon>
        <taxon>Ascomycota</taxon>
        <taxon>Pezizomycotina</taxon>
        <taxon>Eurotiomycetes</taxon>
        <taxon>Eurotiomycetidae</taxon>
        <taxon>Eurotiales</taxon>
        <taxon>Aspergillaceae</taxon>
        <taxon>Penicillium</taxon>
    </lineage>
</organism>
<dbReference type="Proteomes" id="UP000186955">
    <property type="component" value="Unassembled WGS sequence"/>
</dbReference>
<dbReference type="Gene3D" id="1.25.40.20">
    <property type="entry name" value="Ankyrin repeat-containing domain"/>
    <property type="match status" value="1"/>
</dbReference>
<evidence type="ECO:0000256" key="3">
    <source>
        <dbReference type="PROSITE-ProRule" id="PRU00023"/>
    </source>
</evidence>
<comment type="caution">
    <text evidence="4">The sequence shown here is derived from an EMBL/GenBank/DDBJ whole genome shotgun (WGS) entry which is preliminary data.</text>
</comment>
<reference evidence="4 5" key="1">
    <citation type="submission" date="2016-10" db="EMBL/GenBank/DDBJ databases">
        <title>Genome sequence of the ascomycete fungus Penicillium subrubescens.</title>
        <authorList>
            <person name="De Vries R.P."/>
            <person name="Peng M."/>
            <person name="Dilokpimol A."/>
            <person name="Hilden K."/>
            <person name="Makela M.R."/>
            <person name="Grigoriev I."/>
            <person name="Riley R."/>
            <person name="Granchi Z."/>
        </authorList>
    </citation>
    <scope>NUCLEOTIDE SEQUENCE [LARGE SCALE GENOMIC DNA]</scope>
    <source>
        <strain evidence="4 5">CBS 132785</strain>
    </source>
</reference>
<protein>
    <submittedName>
        <fullName evidence="4">Uncharacterized protein</fullName>
    </submittedName>
</protein>
<dbReference type="PANTHER" id="PTHR24198:SF165">
    <property type="entry name" value="ANKYRIN REPEAT-CONTAINING PROTEIN-RELATED"/>
    <property type="match status" value="1"/>
</dbReference>
<dbReference type="InterPro" id="IPR036770">
    <property type="entry name" value="Ankyrin_rpt-contain_sf"/>
</dbReference>
<gene>
    <name evidence="4" type="ORF">PENSUB_10312</name>
</gene>
<evidence type="ECO:0000313" key="4">
    <source>
        <dbReference type="EMBL" id="OKO97518.1"/>
    </source>
</evidence>
<feature type="repeat" description="ANK" evidence="3">
    <location>
        <begin position="125"/>
        <end position="149"/>
    </location>
</feature>
<evidence type="ECO:0000313" key="5">
    <source>
        <dbReference type="Proteomes" id="UP000186955"/>
    </source>
</evidence>
<dbReference type="EMBL" id="MNBE01000695">
    <property type="protein sequence ID" value="OKO97518.1"/>
    <property type="molecule type" value="Genomic_DNA"/>
</dbReference>
<sequence length="191" mass="20978">MGNKEDLLSLFEWIPWTATLVGRALTLAILLGEQQLLDVLMKFGPDVTQEITIYYHDSEMDTGIRGIYTPLQAAVKHQFVQVATELAKSADVATALQIASLRGYIGIVQLLDLGADVNEGPAKRNGRTALQGAAEYGRIDMLHMLLDKGPLVVGDAKRSYHKAVDLAERNGHMAAAKILRHFRRTVEPSLS</sequence>
<dbReference type="SUPFAM" id="SSF48403">
    <property type="entry name" value="Ankyrin repeat"/>
    <property type="match status" value="1"/>
</dbReference>
<dbReference type="STRING" id="1316194.A0A1Q5TBB9"/>
<evidence type="ECO:0000256" key="2">
    <source>
        <dbReference type="ARBA" id="ARBA00023043"/>
    </source>
</evidence>
<keyword evidence="2 3" id="KW-0040">ANK repeat</keyword>
<dbReference type="PROSITE" id="PS50088">
    <property type="entry name" value="ANK_REPEAT"/>
    <property type="match status" value="1"/>
</dbReference>
<dbReference type="PROSITE" id="PS50297">
    <property type="entry name" value="ANK_REP_REGION"/>
    <property type="match status" value="1"/>
</dbReference>
<dbReference type="PANTHER" id="PTHR24198">
    <property type="entry name" value="ANKYRIN REPEAT AND PROTEIN KINASE DOMAIN-CONTAINING PROTEIN"/>
    <property type="match status" value="1"/>
</dbReference>
<dbReference type="InterPro" id="IPR002110">
    <property type="entry name" value="Ankyrin_rpt"/>
</dbReference>
<dbReference type="AlphaFoldDB" id="A0A1Q5TBB9"/>
<name>A0A1Q5TBB9_9EURO</name>